<dbReference type="SUPFAM" id="SSF51905">
    <property type="entry name" value="FAD/NAD(P)-binding domain"/>
    <property type="match status" value="1"/>
</dbReference>
<dbReference type="OrthoDB" id="25353at2"/>
<name>A0A1H8U8I2_9FIRM</name>
<keyword evidence="2" id="KW-1185">Reference proteome</keyword>
<dbReference type="EMBL" id="FODY01000008">
    <property type="protein sequence ID" value="SEO99367.1"/>
    <property type="molecule type" value="Genomic_DNA"/>
</dbReference>
<sequence>MKIAIMGAGLSGLACALTLEKNGLTPTILDNRRCAGDRFVNGEILLPMLEESFSDPLIQLSEAYGIYLQPTNNITALTLHSENKTAQLTGQLGFINLRGRVENSFESQLARQLKTKILFNSPYDYTDILKEFTHIVLAVGDFRYTEEIQRVKSSLAVTLKGAIVAGNFNQREVAAWLDNTIAPKGYCYLIPLSGQEANITLAYPEYPEAQGLSQNKLWDKFFERVCKDTQQDLRVTDQFEIHQYRMGISAIPRIGNTFFVGNCLGTMMPALGFGQLPSMLSGIYAAQDLLGQSSYQKTAKSIYQSYNHSLTLRKFLESLDNAKLDTLIDLVGTPLANRLLNNRRISLLKIISRLLAPLFG</sequence>
<dbReference type="Proteomes" id="UP000198847">
    <property type="component" value="Unassembled WGS sequence"/>
</dbReference>
<dbReference type="InterPro" id="IPR036188">
    <property type="entry name" value="FAD/NAD-bd_sf"/>
</dbReference>
<evidence type="ECO:0000313" key="2">
    <source>
        <dbReference type="Proteomes" id="UP000198847"/>
    </source>
</evidence>
<dbReference type="AlphaFoldDB" id="A0A1H8U8I2"/>
<dbReference type="STRING" id="112903.SAMN04490178_10873"/>
<gene>
    <name evidence="1" type="ORF">SAMN04490178_10873</name>
</gene>
<evidence type="ECO:0000313" key="1">
    <source>
        <dbReference type="EMBL" id="SEO99367.1"/>
    </source>
</evidence>
<proteinExistence type="predicted"/>
<dbReference type="Gene3D" id="3.50.50.60">
    <property type="entry name" value="FAD/NAD(P)-binding domain"/>
    <property type="match status" value="2"/>
</dbReference>
<reference evidence="1 2" key="1">
    <citation type="submission" date="2016-10" db="EMBL/GenBank/DDBJ databases">
        <authorList>
            <person name="de Groot N.N."/>
        </authorList>
    </citation>
    <scope>NUCLEOTIDE SEQUENCE [LARGE SCALE GENOMIC DNA]</scope>
    <source>
        <strain evidence="1 2">DSM 13305</strain>
    </source>
</reference>
<accession>A0A1H8U8I2</accession>
<protein>
    <submittedName>
        <fullName evidence="1">Dehydrogenase (Flavoprotein)</fullName>
    </submittedName>
</protein>
<dbReference type="PROSITE" id="PS51257">
    <property type="entry name" value="PROKAR_LIPOPROTEIN"/>
    <property type="match status" value="1"/>
</dbReference>
<dbReference type="RefSeq" id="WP_091745753.1">
    <property type="nucleotide sequence ID" value="NZ_FODY01000008.1"/>
</dbReference>
<organism evidence="1 2">
    <name type="scientific">Propionispora vibrioides</name>
    <dbReference type="NCBI Taxonomy" id="112903"/>
    <lineage>
        <taxon>Bacteria</taxon>
        <taxon>Bacillati</taxon>
        <taxon>Bacillota</taxon>
        <taxon>Negativicutes</taxon>
        <taxon>Selenomonadales</taxon>
        <taxon>Sporomusaceae</taxon>
        <taxon>Propionispora</taxon>
    </lineage>
</organism>